<accession>A0ABT8X6R9</accession>
<evidence type="ECO:0000313" key="3">
    <source>
        <dbReference type="Proteomes" id="UP001176891"/>
    </source>
</evidence>
<protein>
    <submittedName>
        <fullName evidence="2">Uncharacterized protein</fullName>
    </submittedName>
</protein>
<keyword evidence="1" id="KW-1133">Transmembrane helix</keyword>
<comment type="caution">
    <text evidence="2">The sequence shown here is derived from an EMBL/GenBank/DDBJ whole genome shotgun (WGS) entry which is preliminary data.</text>
</comment>
<feature type="transmembrane region" description="Helical" evidence="1">
    <location>
        <begin position="6"/>
        <end position="26"/>
    </location>
</feature>
<keyword evidence="1" id="KW-0472">Membrane</keyword>
<keyword evidence="1" id="KW-0812">Transmembrane</keyword>
<dbReference type="Proteomes" id="UP001176891">
    <property type="component" value="Unassembled WGS sequence"/>
</dbReference>
<evidence type="ECO:0000313" key="2">
    <source>
        <dbReference type="EMBL" id="MDO5989532.1"/>
    </source>
</evidence>
<sequence length="373" mass="42656">MKYNKTYIPLLICTLGSIGFIALLFISSEKKIHRDNSFTRRLSGHPAIQAKKLDLKYNSYYIAGADNGQIYLGNTTAPLRLTVLDTALQNKKEISLSVDQDSLPFHAIRLRVVPPYFFLTDGVIPYIYRGNTTDWTASSIMDGPAYFSKIEPIDSTNFIIKATSNKTKESVLGKINLVDSLKVDLSYELLQKQIDGVFDTDGSLLYNRQLQKLVYTYFYRNQYIVADKNLELKRLGKTIDTISRAQIKVGTIASKNQLKMAAPALLVNKFSATYGSYLFVNSKLIGRYEPIDMWEQASIIDVYNIEENTYEFSFYVYNIGKDKLKTFQVLNDKLIAMIGNHIVIYQLSTYRFNKLEPLLKETIDQKITYSQIK</sequence>
<proteinExistence type="predicted"/>
<name>A0ABT8X6R9_9FLAO</name>
<evidence type="ECO:0000256" key="1">
    <source>
        <dbReference type="SAM" id="Phobius"/>
    </source>
</evidence>
<gene>
    <name evidence="2" type="ORF">Q4Q39_19175</name>
</gene>
<keyword evidence="3" id="KW-1185">Reference proteome</keyword>
<organism evidence="2 3">
    <name type="scientific">Flavivirga amylovorans</name>
    <dbReference type="NCBI Taxonomy" id="870486"/>
    <lineage>
        <taxon>Bacteria</taxon>
        <taxon>Pseudomonadati</taxon>
        <taxon>Bacteroidota</taxon>
        <taxon>Flavobacteriia</taxon>
        <taxon>Flavobacteriales</taxon>
        <taxon>Flavobacteriaceae</taxon>
        <taxon>Flavivirga</taxon>
    </lineage>
</organism>
<reference evidence="2" key="1">
    <citation type="submission" date="2023-07" db="EMBL/GenBank/DDBJ databases">
        <title>Two novel species in the genus Flavivirga.</title>
        <authorList>
            <person name="Kwon K."/>
        </authorList>
    </citation>
    <scope>NUCLEOTIDE SEQUENCE</scope>
    <source>
        <strain evidence="2">KACC 14157</strain>
    </source>
</reference>
<dbReference type="RefSeq" id="WP_303284195.1">
    <property type="nucleotide sequence ID" value="NZ_BAABCZ010000002.1"/>
</dbReference>
<dbReference type="EMBL" id="JAUOEM010000009">
    <property type="protein sequence ID" value="MDO5989532.1"/>
    <property type="molecule type" value="Genomic_DNA"/>
</dbReference>